<gene>
    <name evidence="1" type="ORF">B296_00020128</name>
</gene>
<sequence>MKLWSCPYLIHCILLNEQSSRPGVLILGLNAKLTANNLDAVIRSTKVLWPQGEKVCDVTHCMRPPCSSGLA</sequence>
<organism evidence="1 2">
    <name type="scientific">Ensete ventricosum</name>
    <name type="common">Abyssinian banana</name>
    <name type="synonym">Musa ensete</name>
    <dbReference type="NCBI Taxonomy" id="4639"/>
    <lineage>
        <taxon>Eukaryota</taxon>
        <taxon>Viridiplantae</taxon>
        <taxon>Streptophyta</taxon>
        <taxon>Embryophyta</taxon>
        <taxon>Tracheophyta</taxon>
        <taxon>Spermatophyta</taxon>
        <taxon>Magnoliopsida</taxon>
        <taxon>Liliopsida</taxon>
        <taxon>Zingiberales</taxon>
        <taxon>Musaceae</taxon>
        <taxon>Ensete</taxon>
    </lineage>
</organism>
<accession>A0A427A248</accession>
<evidence type="ECO:0000313" key="2">
    <source>
        <dbReference type="Proteomes" id="UP000287651"/>
    </source>
</evidence>
<dbReference type="AlphaFoldDB" id="A0A427A248"/>
<name>A0A427A248_ENSVE</name>
<evidence type="ECO:0000313" key="1">
    <source>
        <dbReference type="EMBL" id="RRT70272.1"/>
    </source>
</evidence>
<reference evidence="1 2" key="1">
    <citation type="journal article" date="2014" name="Agronomy (Basel)">
        <title>A Draft Genome Sequence for Ensete ventricosum, the Drought-Tolerant Tree Against Hunger.</title>
        <authorList>
            <person name="Harrison J."/>
            <person name="Moore K.A."/>
            <person name="Paszkiewicz K."/>
            <person name="Jones T."/>
            <person name="Grant M."/>
            <person name="Ambacheew D."/>
            <person name="Muzemil S."/>
            <person name="Studholme D.J."/>
        </authorList>
    </citation>
    <scope>NUCLEOTIDE SEQUENCE [LARGE SCALE GENOMIC DNA]</scope>
</reference>
<protein>
    <submittedName>
        <fullName evidence="1">Uncharacterized protein</fullName>
    </submittedName>
</protein>
<proteinExistence type="predicted"/>
<dbReference type="Proteomes" id="UP000287651">
    <property type="component" value="Unassembled WGS sequence"/>
</dbReference>
<comment type="caution">
    <text evidence="1">The sequence shown here is derived from an EMBL/GenBank/DDBJ whole genome shotgun (WGS) entry which is preliminary data.</text>
</comment>
<dbReference type="EMBL" id="AMZH03004075">
    <property type="protein sequence ID" value="RRT70272.1"/>
    <property type="molecule type" value="Genomic_DNA"/>
</dbReference>